<evidence type="ECO:0000313" key="2">
    <source>
        <dbReference type="EMBL" id="EKC22970.1"/>
    </source>
</evidence>
<feature type="compositionally biased region" description="Basic and acidic residues" evidence="1">
    <location>
        <begin position="268"/>
        <end position="285"/>
    </location>
</feature>
<dbReference type="AlphaFoldDB" id="K1Q277"/>
<proteinExistence type="predicted"/>
<dbReference type="EMBL" id="JH816323">
    <property type="protein sequence ID" value="EKC22970.1"/>
    <property type="molecule type" value="Genomic_DNA"/>
</dbReference>
<organism evidence="2">
    <name type="scientific">Magallana gigas</name>
    <name type="common">Pacific oyster</name>
    <name type="synonym">Crassostrea gigas</name>
    <dbReference type="NCBI Taxonomy" id="29159"/>
    <lineage>
        <taxon>Eukaryota</taxon>
        <taxon>Metazoa</taxon>
        <taxon>Spiralia</taxon>
        <taxon>Lophotrochozoa</taxon>
        <taxon>Mollusca</taxon>
        <taxon>Bivalvia</taxon>
        <taxon>Autobranchia</taxon>
        <taxon>Pteriomorphia</taxon>
        <taxon>Ostreida</taxon>
        <taxon>Ostreoidea</taxon>
        <taxon>Ostreidae</taxon>
        <taxon>Magallana</taxon>
    </lineage>
</organism>
<dbReference type="InParanoid" id="K1Q277"/>
<protein>
    <submittedName>
        <fullName evidence="2">Uncharacterized protein</fullName>
    </submittedName>
</protein>
<dbReference type="HOGENOM" id="CLU_842650_0_0_1"/>
<feature type="region of interest" description="Disordered" evidence="1">
    <location>
        <begin position="251"/>
        <end position="321"/>
    </location>
</feature>
<accession>K1Q277</accession>
<name>K1Q277_MAGGI</name>
<feature type="compositionally biased region" description="Basic and acidic residues" evidence="1">
    <location>
        <begin position="295"/>
        <end position="304"/>
    </location>
</feature>
<gene>
    <name evidence="2" type="ORF">CGI_10001091</name>
</gene>
<evidence type="ECO:0000256" key="1">
    <source>
        <dbReference type="SAM" id="MobiDB-lite"/>
    </source>
</evidence>
<sequence>MNVCTRRLTKFSTQSSIKQHRFVVGQVSMRDIERKWKLVVVVAKGIYKLQIELCYNDQVYVKEMQTNCDCKCGKSNFEKDKNRVKSGVPKVGSLRTRHTRWKELNSLRESVNIGQYNPFLPLQPKAFPFDRQWLYMKRYGSHPHGHLSEFSPDALASGNLGAGFREHLEPLPKNNTVSRETIPLENLYEKDESSQYQEVSLDRGNANHNNYHHLQPNNATNQQVPIKKEESSVNPLYHTLALADIENKVDVNSDENSRDAAPSLLNDKSPRNSDAKTRHIQKDEISTGMPYLMSENKEQLTGKEETDEGSDELKGNYNIDNTYFVLQKKE</sequence>
<reference evidence="2" key="1">
    <citation type="journal article" date="2012" name="Nature">
        <title>The oyster genome reveals stress adaptation and complexity of shell formation.</title>
        <authorList>
            <person name="Zhang G."/>
            <person name="Fang X."/>
            <person name="Guo X."/>
            <person name="Li L."/>
            <person name="Luo R."/>
            <person name="Xu F."/>
            <person name="Yang P."/>
            <person name="Zhang L."/>
            <person name="Wang X."/>
            <person name="Qi H."/>
            <person name="Xiong Z."/>
            <person name="Que H."/>
            <person name="Xie Y."/>
            <person name="Holland P.W."/>
            <person name="Paps J."/>
            <person name="Zhu Y."/>
            <person name="Wu F."/>
            <person name="Chen Y."/>
            <person name="Wang J."/>
            <person name="Peng C."/>
            <person name="Meng J."/>
            <person name="Yang L."/>
            <person name="Liu J."/>
            <person name="Wen B."/>
            <person name="Zhang N."/>
            <person name="Huang Z."/>
            <person name="Zhu Q."/>
            <person name="Feng Y."/>
            <person name="Mount A."/>
            <person name="Hedgecock D."/>
            <person name="Xu Z."/>
            <person name="Liu Y."/>
            <person name="Domazet-Loso T."/>
            <person name="Du Y."/>
            <person name="Sun X."/>
            <person name="Zhang S."/>
            <person name="Liu B."/>
            <person name="Cheng P."/>
            <person name="Jiang X."/>
            <person name="Li J."/>
            <person name="Fan D."/>
            <person name="Wang W."/>
            <person name="Fu W."/>
            <person name="Wang T."/>
            <person name="Wang B."/>
            <person name="Zhang J."/>
            <person name="Peng Z."/>
            <person name="Li Y."/>
            <person name="Li N."/>
            <person name="Wang J."/>
            <person name="Chen M."/>
            <person name="He Y."/>
            <person name="Tan F."/>
            <person name="Song X."/>
            <person name="Zheng Q."/>
            <person name="Huang R."/>
            <person name="Yang H."/>
            <person name="Du X."/>
            <person name="Chen L."/>
            <person name="Yang M."/>
            <person name="Gaffney P.M."/>
            <person name="Wang S."/>
            <person name="Luo L."/>
            <person name="She Z."/>
            <person name="Ming Y."/>
            <person name="Huang W."/>
            <person name="Zhang S."/>
            <person name="Huang B."/>
            <person name="Zhang Y."/>
            <person name="Qu T."/>
            <person name="Ni P."/>
            <person name="Miao G."/>
            <person name="Wang J."/>
            <person name="Wang Q."/>
            <person name="Steinberg C.E."/>
            <person name="Wang H."/>
            <person name="Li N."/>
            <person name="Qian L."/>
            <person name="Zhang G."/>
            <person name="Li Y."/>
            <person name="Yang H."/>
            <person name="Liu X."/>
            <person name="Wang J."/>
            <person name="Yin Y."/>
            <person name="Wang J."/>
        </authorList>
    </citation>
    <scope>NUCLEOTIDE SEQUENCE [LARGE SCALE GENOMIC DNA]</scope>
    <source>
        <strain evidence="2">05x7-T-G4-1.051#20</strain>
    </source>
</reference>